<dbReference type="AlphaFoldDB" id="Q8LGW3"/>
<evidence type="ECO:0000313" key="2">
    <source>
        <dbReference type="EMBL" id="BAC07158.1"/>
    </source>
</evidence>
<accession>Q8LGW3</accession>
<feature type="compositionally biased region" description="Basic residues" evidence="1">
    <location>
        <begin position="104"/>
        <end position="115"/>
    </location>
</feature>
<sequence>MASQPTTSQYLHTWHFKGEEGRHAFQGEEEATSTWCRGSRRTWRGLGIDLEDLAERKPAAADLERRPVAAVLGMEDADLERRPAAVVLGMEEALAVREAGSTRAHGRRGRRRPRSVNREGDGGVEEEEAAAASRRRRRWRRWI</sequence>
<dbReference type="Proteomes" id="UP000000763">
    <property type="component" value="Chromosome 7"/>
</dbReference>
<feature type="region of interest" description="Disordered" evidence="1">
    <location>
        <begin position="98"/>
        <end position="143"/>
    </location>
</feature>
<feature type="compositionally biased region" description="Basic residues" evidence="1">
    <location>
        <begin position="133"/>
        <end position="143"/>
    </location>
</feature>
<evidence type="ECO:0000313" key="3">
    <source>
        <dbReference type="Proteomes" id="UP000000763"/>
    </source>
</evidence>
<dbReference type="EMBL" id="AP005307">
    <property type="protein sequence ID" value="BAC07158.1"/>
    <property type="molecule type" value="Genomic_DNA"/>
</dbReference>
<reference evidence="3" key="2">
    <citation type="journal article" date="2008" name="Nucleic Acids Res.">
        <title>The rice annotation project database (RAP-DB): 2008 update.</title>
        <authorList>
            <consortium name="The rice annotation project (RAP)"/>
        </authorList>
    </citation>
    <scope>GENOME REANNOTATION</scope>
    <source>
        <strain evidence="3">cv. Nipponbare</strain>
    </source>
</reference>
<reference evidence="3" key="1">
    <citation type="journal article" date="2005" name="Nature">
        <title>The map-based sequence of the rice genome.</title>
        <authorList>
            <consortium name="International rice genome sequencing project (IRGSP)"/>
            <person name="Matsumoto T."/>
            <person name="Wu J."/>
            <person name="Kanamori H."/>
            <person name="Katayose Y."/>
            <person name="Fujisawa M."/>
            <person name="Namiki N."/>
            <person name="Mizuno H."/>
            <person name="Yamamoto K."/>
            <person name="Antonio B.A."/>
            <person name="Baba T."/>
            <person name="Sakata K."/>
            <person name="Nagamura Y."/>
            <person name="Aoki H."/>
            <person name="Arikawa K."/>
            <person name="Arita K."/>
            <person name="Bito T."/>
            <person name="Chiden Y."/>
            <person name="Fujitsuka N."/>
            <person name="Fukunaka R."/>
            <person name="Hamada M."/>
            <person name="Harada C."/>
            <person name="Hayashi A."/>
            <person name="Hijishita S."/>
            <person name="Honda M."/>
            <person name="Hosokawa S."/>
            <person name="Ichikawa Y."/>
            <person name="Idonuma A."/>
            <person name="Iijima M."/>
            <person name="Ikeda M."/>
            <person name="Ikeno M."/>
            <person name="Ito K."/>
            <person name="Ito S."/>
            <person name="Ito T."/>
            <person name="Ito Y."/>
            <person name="Ito Y."/>
            <person name="Iwabuchi A."/>
            <person name="Kamiya K."/>
            <person name="Karasawa W."/>
            <person name="Kurita K."/>
            <person name="Katagiri S."/>
            <person name="Kikuta A."/>
            <person name="Kobayashi H."/>
            <person name="Kobayashi N."/>
            <person name="Machita K."/>
            <person name="Maehara T."/>
            <person name="Masukawa M."/>
            <person name="Mizubayashi T."/>
            <person name="Mukai Y."/>
            <person name="Nagasaki H."/>
            <person name="Nagata Y."/>
            <person name="Naito S."/>
            <person name="Nakashima M."/>
            <person name="Nakama Y."/>
            <person name="Nakamichi Y."/>
            <person name="Nakamura M."/>
            <person name="Meguro A."/>
            <person name="Negishi M."/>
            <person name="Ohta I."/>
            <person name="Ohta T."/>
            <person name="Okamoto M."/>
            <person name="Ono N."/>
            <person name="Saji S."/>
            <person name="Sakaguchi M."/>
            <person name="Sakai K."/>
            <person name="Shibata M."/>
            <person name="Shimokawa T."/>
            <person name="Song J."/>
            <person name="Takazaki Y."/>
            <person name="Terasawa K."/>
            <person name="Tsugane M."/>
            <person name="Tsuji K."/>
            <person name="Ueda S."/>
            <person name="Waki K."/>
            <person name="Yamagata H."/>
            <person name="Yamamoto M."/>
            <person name="Yamamoto S."/>
            <person name="Yamane H."/>
            <person name="Yoshiki S."/>
            <person name="Yoshihara R."/>
            <person name="Yukawa K."/>
            <person name="Zhong H."/>
            <person name="Yano M."/>
            <person name="Yuan Q."/>
            <person name="Ouyang S."/>
            <person name="Liu J."/>
            <person name="Jones K.M."/>
            <person name="Gansberger K."/>
            <person name="Moffat K."/>
            <person name="Hill J."/>
            <person name="Bera J."/>
            <person name="Fadrosh D."/>
            <person name="Jin S."/>
            <person name="Johri S."/>
            <person name="Kim M."/>
            <person name="Overton L."/>
            <person name="Reardon M."/>
            <person name="Tsitrin T."/>
            <person name="Vuong H."/>
            <person name="Weaver B."/>
            <person name="Ciecko A."/>
            <person name="Tallon L."/>
            <person name="Jackson J."/>
            <person name="Pai G."/>
            <person name="Aken S.V."/>
            <person name="Utterback T."/>
            <person name="Reidmuller S."/>
            <person name="Feldblyum T."/>
            <person name="Hsiao J."/>
            <person name="Zismann V."/>
            <person name="Iobst S."/>
            <person name="de Vazeille A.R."/>
            <person name="Buell C.R."/>
            <person name="Ying K."/>
            <person name="Li Y."/>
            <person name="Lu T."/>
            <person name="Huang Y."/>
            <person name="Zhao Q."/>
            <person name="Feng Q."/>
            <person name="Zhang L."/>
            <person name="Zhu J."/>
            <person name="Weng Q."/>
            <person name="Mu J."/>
            <person name="Lu Y."/>
            <person name="Fan D."/>
            <person name="Liu Y."/>
            <person name="Guan J."/>
            <person name="Zhang Y."/>
            <person name="Yu S."/>
            <person name="Liu X."/>
            <person name="Zhang Y."/>
            <person name="Hong G."/>
            <person name="Han B."/>
            <person name="Choisne N."/>
            <person name="Demange N."/>
            <person name="Orjeda G."/>
            <person name="Samain S."/>
            <person name="Cattolico L."/>
            <person name="Pelletier E."/>
            <person name="Couloux A."/>
            <person name="Segurens B."/>
            <person name="Wincker P."/>
            <person name="D'Hont A."/>
            <person name="Scarpelli C."/>
            <person name="Weissenbach J."/>
            <person name="Salanoubat M."/>
            <person name="Quetier F."/>
            <person name="Yu Y."/>
            <person name="Kim H.R."/>
            <person name="Rambo T."/>
            <person name="Currie J."/>
            <person name="Collura K."/>
            <person name="Luo M."/>
            <person name="Yang T."/>
            <person name="Ammiraju J.S.S."/>
            <person name="Engler F."/>
            <person name="Soderlund C."/>
            <person name="Wing R.A."/>
            <person name="Palmer L.E."/>
            <person name="de la Bastide M."/>
            <person name="Spiegel L."/>
            <person name="Nascimento L."/>
            <person name="Zutavern T."/>
            <person name="O'Shaughnessy A."/>
            <person name="Dike S."/>
            <person name="Dedhia N."/>
            <person name="Preston R."/>
            <person name="Balija V."/>
            <person name="McCombie W.R."/>
            <person name="Chow T."/>
            <person name="Chen H."/>
            <person name="Chung M."/>
            <person name="Chen C."/>
            <person name="Shaw J."/>
            <person name="Wu H."/>
            <person name="Hsiao K."/>
            <person name="Chao Y."/>
            <person name="Chu M."/>
            <person name="Cheng C."/>
            <person name="Hour A."/>
            <person name="Lee P."/>
            <person name="Lin S."/>
            <person name="Lin Y."/>
            <person name="Liou J."/>
            <person name="Liu S."/>
            <person name="Hsing Y."/>
            <person name="Raghuvanshi S."/>
            <person name="Mohanty A."/>
            <person name="Bharti A.K."/>
            <person name="Gaur A."/>
            <person name="Gupta V."/>
            <person name="Kumar D."/>
            <person name="Ravi V."/>
            <person name="Vij S."/>
            <person name="Kapur A."/>
            <person name="Khurana P."/>
            <person name="Khurana P."/>
            <person name="Khurana J.P."/>
            <person name="Tyagi A.K."/>
            <person name="Gaikwad K."/>
            <person name="Singh A."/>
            <person name="Dalal V."/>
            <person name="Srivastava S."/>
            <person name="Dixit A."/>
            <person name="Pal A.K."/>
            <person name="Ghazi I.A."/>
            <person name="Yadav M."/>
            <person name="Pandit A."/>
            <person name="Bhargava A."/>
            <person name="Sureshbabu K."/>
            <person name="Batra K."/>
            <person name="Sharma T.R."/>
            <person name="Mohapatra T."/>
            <person name="Singh N.K."/>
            <person name="Messing J."/>
            <person name="Nelson A.B."/>
            <person name="Fuks G."/>
            <person name="Kavchok S."/>
            <person name="Keizer G."/>
            <person name="Linton E."/>
            <person name="Llaca V."/>
            <person name="Song R."/>
            <person name="Tanyolac B."/>
            <person name="Young S."/>
            <person name="Ho-Il K."/>
            <person name="Hahn J.H."/>
            <person name="Sangsakoo G."/>
            <person name="Vanavichit A."/>
            <person name="de Mattos Luiz.A.T."/>
            <person name="Zimmer P.D."/>
            <person name="Malone G."/>
            <person name="Dellagostin O."/>
            <person name="de Oliveira A.C."/>
            <person name="Bevan M."/>
            <person name="Bancroft I."/>
            <person name="Minx P."/>
            <person name="Cordum H."/>
            <person name="Wilson R."/>
            <person name="Cheng Z."/>
            <person name="Jin W."/>
            <person name="Jiang J."/>
            <person name="Leong S.A."/>
            <person name="Iwama H."/>
            <person name="Gojobori T."/>
            <person name="Itoh T."/>
            <person name="Niimura Y."/>
            <person name="Fujii Y."/>
            <person name="Habara T."/>
            <person name="Sakai H."/>
            <person name="Sato Y."/>
            <person name="Wilson G."/>
            <person name="Kumar K."/>
            <person name="McCouch S."/>
            <person name="Juretic N."/>
            <person name="Hoen D."/>
            <person name="Wright S."/>
            <person name="Bruskiewich R."/>
            <person name="Bureau T."/>
            <person name="Miyao A."/>
            <person name="Hirochika H."/>
            <person name="Nishikawa T."/>
            <person name="Kadowaki K."/>
            <person name="Sugiura M."/>
            <person name="Burr B."/>
            <person name="Sasaki T."/>
        </authorList>
    </citation>
    <scope>NUCLEOTIDE SEQUENCE [LARGE SCALE GENOMIC DNA]</scope>
    <source>
        <strain evidence="3">cv. Nipponbare</strain>
    </source>
</reference>
<protein>
    <submittedName>
        <fullName evidence="2">Uncharacterized protein</fullName>
    </submittedName>
</protein>
<gene>
    <name evidence="2" type="primary">P0046D03.109</name>
</gene>
<organism evidence="2 3">
    <name type="scientific">Oryza sativa subsp. japonica</name>
    <name type="common">Rice</name>
    <dbReference type="NCBI Taxonomy" id="39947"/>
    <lineage>
        <taxon>Eukaryota</taxon>
        <taxon>Viridiplantae</taxon>
        <taxon>Streptophyta</taxon>
        <taxon>Embryophyta</taxon>
        <taxon>Tracheophyta</taxon>
        <taxon>Spermatophyta</taxon>
        <taxon>Magnoliopsida</taxon>
        <taxon>Liliopsida</taxon>
        <taxon>Poales</taxon>
        <taxon>Poaceae</taxon>
        <taxon>BOP clade</taxon>
        <taxon>Oryzoideae</taxon>
        <taxon>Oryzeae</taxon>
        <taxon>Oryzinae</taxon>
        <taxon>Oryza</taxon>
        <taxon>Oryza sativa</taxon>
    </lineage>
</organism>
<evidence type="ECO:0000256" key="1">
    <source>
        <dbReference type="SAM" id="MobiDB-lite"/>
    </source>
</evidence>
<proteinExistence type="predicted"/>
<name>Q8LGW3_ORYSJ</name>